<evidence type="ECO:0000256" key="3">
    <source>
        <dbReference type="SAM" id="Phobius"/>
    </source>
</evidence>
<dbReference type="GO" id="GO:0005388">
    <property type="term" value="F:P-type calcium transporter activity"/>
    <property type="evidence" value="ECO:0007669"/>
    <property type="project" value="TreeGrafter"/>
</dbReference>
<dbReference type="Gene3D" id="1.20.1110.10">
    <property type="entry name" value="Calcium-transporting ATPase, transmembrane domain"/>
    <property type="match status" value="1"/>
</dbReference>
<dbReference type="SUPFAM" id="SSF81665">
    <property type="entry name" value="Calcium ATPase, transmembrane domain M"/>
    <property type="match status" value="1"/>
</dbReference>
<dbReference type="PANTHER" id="PTHR24093:SF369">
    <property type="entry name" value="CALCIUM-TRANSPORTING ATPASE"/>
    <property type="match status" value="1"/>
</dbReference>
<reference evidence="4 5" key="1">
    <citation type="journal article" date="2021" name="Hortic Res">
        <title>Chromosome-scale assembly of the Dendrobium chrysotoxum genome enhances the understanding of orchid evolution.</title>
        <authorList>
            <person name="Zhang Y."/>
            <person name="Zhang G.Q."/>
            <person name="Zhang D."/>
            <person name="Liu X.D."/>
            <person name="Xu X.Y."/>
            <person name="Sun W.H."/>
            <person name="Yu X."/>
            <person name="Zhu X."/>
            <person name="Wang Z.W."/>
            <person name="Zhao X."/>
            <person name="Zhong W.Y."/>
            <person name="Chen H."/>
            <person name="Yin W.L."/>
            <person name="Huang T."/>
            <person name="Niu S.C."/>
            <person name="Liu Z.J."/>
        </authorList>
    </citation>
    <scope>NUCLEOTIDE SEQUENCE [LARGE SCALE GENOMIC DNA]</scope>
    <source>
        <strain evidence="4">Lindl</strain>
    </source>
</reference>
<dbReference type="AlphaFoldDB" id="A0AAV7HHX1"/>
<dbReference type="GO" id="GO:0012505">
    <property type="term" value="C:endomembrane system"/>
    <property type="evidence" value="ECO:0007669"/>
    <property type="project" value="UniProtKB-SubCell"/>
</dbReference>
<name>A0AAV7HHX1_DENCH</name>
<dbReference type="EMBL" id="JAGFBR010000003">
    <property type="protein sequence ID" value="KAH0468631.1"/>
    <property type="molecule type" value="Genomic_DNA"/>
</dbReference>
<evidence type="ECO:0000313" key="5">
    <source>
        <dbReference type="Proteomes" id="UP000775213"/>
    </source>
</evidence>
<proteinExistence type="predicted"/>
<organism evidence="4 5">
    <name type="scientific">Dendrobium chrysotoxum</name>
    <name type="common">Orchid</name>
    <dbReference type="NCBI Taxonomy" id="161865"/>
    <lineage>
        <taxon>Eukaryota</taxon>
        <taxon>Viridiplantae</taxon>
        <taxon>Streptophyta</taxon>
        <taxon>Embryophyta</taxon>
        <taxon>Tracheophyta</taxon>
        <taxon>Spermatophyta</taxon>
        <taxon>Magnoliopsida</taxon>
        <taxon>Liliopsida</taxon>
        <taxon>Asparagales</taxon>
        <taxon>Orchidaceae</taxon>
        <taxon>Epidendroideae</taxon>
        <taxon>Malaxideae</taxon>
        <taxon>Dendrobiinae</taxon>
        <taxon>Dendrobium</taxon>
    </lineage>
</organism>
<evidence type="ECO:0000313" key="4">
    <source>
        <dbReference type="EMBL" id="KAH0468631.1"/>
    </source>
</evidence>
<evidence type="ECO:0000256" key="1">
    <source>
        <dbReference type="ARBA" id="ARBA00004127"/>
    </source>
</evidence>
<gene>
    <name evidence="4" type="ORF">IEQ34_001863</name>
</gene>
<keyword evidence="5" id="KW-1185">Reference proteome</keyword>
<dbReference type="GO" id="GO:0005886">
    <property type="term" value="C:plasma membrane"/>
    <property type="evidence" value="ECO:0007669"/>
    <property type="project" value="TreeGrafter"/>
</dbReference>
<evidence type="ECO:0000256" key="2">
    <source>
        <dbReference type="ARBA" id="ARBA00022842"/>
    </source>
</evidence>
<accession>A0AAV7HHX1</accession>
<keyword evidence="3" id="KW-0812">Transmembrane</keyword>
<comment type="subcellular location">
    <subcellularLocation>
        <location evidence="1">Endomembrane system</location>
        <topology evidence="1">Multi-pass membrane protein</topology>
    </subcellularLocation>
</comment>
<dbReference type="Proteomes" id="UP000775213">
    <property type="component" value="Unassembled WGS sequence"/>
</dbReference>
<sequence>MNERTLFRSFLLEAEGFRPCQVIKEATRSFSLPSNHGRNDGVAAVRNRRWVGPRVGVFSQTLSILVEGLKVEGFRRKAKESKKRLALSLCAQITPETMMLTNISWYEEHLFHHTSLGSLMAEYLLASLCQQLHLLGFIDVPIIGSGSPLSNDVMDLYEKSCDTFALQYDDFVAHKKAHKDLKTPFLMPGCKVADDYGIMLVSLQNYSVCRFFTGHTKNFDGSVQFVKGHTSVKDAVDGAVKILTVAVTIMVVAIPEGLPLAVTLILGYSMKKMMANKAVLRRLSACEMIGSTTTICNDKTGILTLNQKKRLGGRPDTMISPALGGAGGRGGGKAAARLGYSRHISSAILATYDNITIFCFQYAENLLASATATLEDLTV</sequence>
<dbReference type="InterPro" id="IPR023298">
    <property type="entry name" value="ATPase_P-typ_TM_dom_sf"/>
</dbReference>
<comment type="caution">
    <text evidence="4">The sequence shown here is derived from an EMBL/GenBank/DDBJ whole genome shotgun (WGS) entry which is preliminary data.</text>
</comment>
<keyword evidence="3" id="KW-0472">Membrane</keyword>
<feature type="transmembrane region" description="Helical" evidence="3">
    <location>
        <begin position="242"/>
        <end position="268"/>
    </location>
</feature>
<dbReference type="PANTHER" id="PTHR24093">
    <property type="entry name" value="CATION TRANSPORTING ATPASE"/>
    <property type="match status" value="1"/>
</dbReference>
<protein>
    <submittedName>
        <fullName evidence="4">Uncharacterized protein</fullName>
    </submittedName>
</protein>
<keyword evidence="3" id="KW-1133">Transmembrane helix</keyword>
<keyword evidence="2" id="KW-0460">Magnesium</keyword>